<dbReference type="InterPro" id="IPR019786">
    <property type="entry name" value="Zinc_finger_PHD-type_CS"/>
</dbReference>
<name>A0A8S3T333_MYTED</name>
<evidence type="ECO:0000256" key="1">
    <source>
        <dbReference type="ARBA" id="ARBA00022723"/>
    </source>
</evidence>
<gene>
    <name evidence="4" type="ORF">MEDL_40990</name>
</gene>
<protein>
    <recommendedName>
        <fullName evidence="6">Zinc finger PHD-type domain-containing protein</fullName>
    </recommendedName>
</protein>
<dbReference type="InterPro" id="IPR011011">
    <property type="entry name" value="Znf_FYVE_PHD"/>
</dbReference>
<reference evidence="4" key="1">
    <citation type="submission" date="2021-03" db="EMBL/GenBank/DDBJ databases">
        <authorList>
            <person name="Bekaert M."/>
        </authorList>
    </citation>
    <scope>NUCLEOTIDE SEQUENCE</scope>
</reference>
<evidence type="ECO:0000313" key="4">
    <source>
        <dbReference type="EMBL" id="CAG2228000.1"/>
    </source>
</evidence>
<accession>A0A8S3T333</accession>
<dbReference type="SUPFAM" id="SSF58113">
    <property type="entry name" value="Apolipoprotein A-I"/>
    <property type="match status" value="1"/>
</dbReference>
<evidence type="ECO:0000313" key="5">
    <source>
        <dbReference type="Proteomes" id="UP000683360"/>
    </source>
</evidence>
<evidence type="ECO:0008006" key="6">
    <source>
        <dbReference type="Google" id="ProtNLM"/>
    </source>
</evidence>
<keyword evidence="1" id="KW-0479">Metal-binding</keyword>
<proteinExistence type="predicted"/>
<sequence>MALYPCVQCDEECVDCTIQCSCCDRWVHSACVPMDDALLLAWSDVSLKFLCKDCCFTDNKYDMAKALERSDSKTPFVMVHDDTDTRPGYGNKLISLLPDTDNQNAPLVAIVDTRNISSHIVRSIEIPLREIINSTTQCKIKEELEKYAVSSQRDVNGQLETLQHKIDKHIEDLSNQFTVVNQDIVSLRKDTEETISHEILEQKKDVIKLVNTLKSDLDKKMNNLSTNVVFVQSEVHKKIDKHIKDNRDQFTVVQQDIATLKKEMEEKISYEILENIRNFTKIVNTVNENLDEKVKNLTNNVGIIQSELRKTKLYVDNNVSMLSAQMVKHSNRLGDTAQG</sequence>
<comment type="caution">
    <text evidence="4">The sequence shown here is derived from an EMBL/GenBank/DDBJ whole genome shotgun (WGS) entry which is preliminary data.</text>
</comment>
<evidence type="ECO:0000256" key="3">
    <source>
        <dbReference type="ARBA" id="ARBA00022833"/>
    </source>
</evidence>
<keyword evidence="2" id="KW-0863">Zinc-finger</keyword>
<dbReference type="Gene3D" id="1.20.5.1230">
    <property type="entry name" value="Apolipoprotein A-I"/>
    <property type="match status" value="1"/>
</dbReference>
<evidence type="ECO:0000256" key="2">
    <source>
        <dbReference type="ARBA" id="ARBA00022771"/>
    </source>
</evidence>
<dbReference type="SUPFAM" id="SSF57903">
    <property type="entry name" value="FYVE/PHD zinc finger"/>
    <property type="match status" value="1"/>
</dbReference>
<dbReference type="GO" id="GO:0008270">
    <property type="term" value="F:zinc ion binding"/>
    <property type="evidence" value="ECO:0007669"/>
    <property type="project" value="UniProtKB-KW"/>
</dbReference>
<dbReference type="AlphaFoldDB" id="A0A8S3T333"/>
<dbReference type="Proteomes" id="UP000683360">
    <property type="component" value="Unassembled WGS sequence"/>
</dbReference>
<keyword evidence="3" id="KW-0862">Zinc</keyword>
<dbReference type="EMBL" id="CAJPWZ010001984">
    <property type="protein sequence ID" value="CAG2228000.1"/>
    <property type="molecule type" value="Genomic_DNA"/>
</dbReference>
<keyword evidence="5" id="KW-1185">Reference proteome</keyword>
<organism evidence="4 5">
    <name type="scientific">Mytilus edulis</name>
    <name type="common">Blue mussel</name>
    <dbReference type="NCBI Taxonomy" id="6550"/>
    <lineage>
        <taxon>Eukaryota</taxon>
        <taxon>Metazoa</taxon>
        <taxon>Spiralia</taxon>
        <taxon>Lophotrochozoa</taxon>
        <taxon>Mollusca</taxon>
        <taxon>Bivalvia</taxon>
        <taxon>Autobranchia</taxon>
        <taxon>Pteriomorphia</taxon>
        <taxon>Mytilida</taxon>
        <taxon>Mytiloidea</taxon>
        <taxon>Mytilidae</taxon>
        <taxon>Mytilinae</taxon>
        <taxon>Mytilus</taxon>
    </lineage>
</organism>
<dbReference type="PROSITE" id="PS01359">
    <property type="entry name" value="ZF_PHD_1"/>
    <property type="match status" value="1"/>
</dbReference>